<organism evidence="2 3">
    <name type="scientific">Streptomyces djakartensis</name>
    <dbReference type="NCBI Taxonomy" id="68193"/>
    <lineage>
        <taxon>Bacteria</taxon>
        <taxon>Bacillati</taxon>
        <taxon>Actinomycetota</taxon>
        <taxon>Actinomycetes</taxon>
        <taxon>Kitasatosporales</taxon>
        <taxon>Streptomycetaceae</taxon>
        <taxon>Streptomyces</taxon>
    </lineage>
</organism>
<name>A0ABQ2ZTF2_9ACTN</name>
<feature type="region of interest" description="Disordered" evidence="1">
    <location>
        <begin position="35"/>
        <end position="79"/>
    </location>
</feature>
<protein>
    <submittedName>
        <fullName evidence="2">Uncharacterized protein</fullName>
    </submittedName>
</protein>
<proteinExistence type="predicted"/>
<accession>A0ABQ2ZTF2</accession>
<evidence type="ECO:0000256" key="1">
    <source>
        <dbReference type="SAM" id="MobiDB-lite"/>
    </source>
</evidence>
<comment type="caution">
    <text evidence="2">The sequence shown here is derived from an EMBL/GenBank/DDBJ whole genome shotgun (WGS) entry which is preliminary data.</text>
</comment>
<evidence type="ECO:0000313" key="3">
    <source>
        <dbReference type="Proteomes" id="UP000653308"/>
    </source>
</evidence>
<dbReference type="EMBL" id="BMWE01000009">
    <property type="protein sequence ID" value="GGY24942.1"/>
    <property type="molecule type" value="Genomic_DNA"/>
</dbReference>
<reference evidence="3" key="1">
    <citation type="journal article" date="2019" name="Int. J. Syst. Evol. Microbiol.">
        <title>The Global Catalogue of Microorganisms (GCM) 10K type strain sequencing project: providing services to taxonomists for standard genome sequencing and annotation.</title>
        <authorList>
            <consortium name="The Broad Institute Genomics Platform"/>
            <consortium name="The Broad Institute Genome Sequencing Center for Infectious Disease"/>
            <person name="Wu L."/>
            <person name="Ma J."/>
        </authorList>
    </citation>
    <scope>NUCLEOTIDE SEQUENCE [LARGE SCALE GENOMIC DNA]</scope>
    <source>
        <strain evidence="3">JCM 4957</strain>
    </source>
</reference>
<keyword evidence="3" id="KW-1185">Reference proteome</keyword>
<feature type="compositionally biased region" description="Low complexity" evidence="1">
    <location>
        <begin position="63"/>
        <end position="79"/>
    </location>
</feature>
<evidence type="ECO:0000313" key="2">
    <source>
        <dbReference type="EMBL" id="GGY24942.1"/>
    </source>
</evidence>
<gene>
    <name evidence="2" type="ORF">GCM10010384_34920</name>
</gene>
<dbReference type="Proteomes" id="UP000653308">
    <property type="component" value="Unassembled WGS sequence"/>
</dbReference>
<sequence>MAHGVDTGQRVPDRRRVPYVGAGIIPHVEHDRLVPVLPEGGDDMGPDEPGTAGDQYTHTATLGPSPRRTTGPRPHVMTP</sequence>